<evidence type="ECO:0000313" key="5">
    <source>
        <dbReference type="EMBL" id="WZX30023.1"/>
    </source>
</evidence>
<dbReference type="GO" id="GO:0016301">
    <property type="term" value="F:kinase activity"/>
    <property type="evidence" value="ECO:0007669"/>
    <property type="project" value="UniProtKB-KW"/>
</dbReference>
<dbReference type="InterPro" id="IPR029056">
    <property type="entry name" value="Ribokinase-like"/>
</dbReference>
<comment type="similarity">
    <text evidence="1">Belongs to the carbohydrate kinase PfkB family.</text>
</comment>
<dbReference type="InterPro" id="IPR011611">
    <property type="entry name" value="PfkB_dom"/>
</dbReference>
<dbReference type="Gene3D" id="3.40.1190.20">
    <property type="match status" value="1"/>
</dbReference>
<name>A0ABZ3CL17_9STAP</name>
<evidence type="ECO:0000259" key="4">
    <source>
        <dbReference type="Pfam" id="PF00294"/>
    </source>
</evidence>
<evidence type="ECO:0000256" key="1">
    <source>
        <dbReference type="ARBA" id="ARBA00010688"/>
    </source>
</evidence>
<reference evidence="6" key="1">
    <citation type="submission" date="2023-10" db="EMBL/GenBank/DDBJ databases">
        <title>Genome analysis and identification of Salinococcus sp. Bachu38 nov., a PGPR from the rhizosphere of Tamarix.</title>
        <authorList>
            <person name="Liang Z."/>
            <person name="Zhang X."/>
            <person name="Jia J."/>
            <person name="Chen X."/>
            <person name="Wang Y."/>
            <person name="Wang Q."/>
            <person name="Wang R."/>
        </authorList>
    </citation>
    <scope>NUCLEOTIDE SEQUENCE [LARGE SCALE GENOMIC DNA]</scope>
    <source>
        <strain evidence="6">Bachu38</strain>
    </source>
</reference>
<dbReference type="PROSITE" id="PS00584">
    <property type="entry name" value="PFKB_KINASES_2"/>
    <property type="match status" value="1"/>
</dbReference>
<keyword evidence="3 5" id="KW-0418">Kinase</keyword>
<dbReference type="PROSITE" id="PS00583">
    <property type="entry name" value="PFKB_KINASES_1"/>
    <property type="match status" value="1"/>
</dbReference>
<dbReference type="RefSeq" id="WP_342388551.1">
    <property type="nucleotide sequence ID" value="NZ_CP138333.2"/>
</dbReference>
<evidence type="ECO:0000313" key="6">
    <source>
        <dbReference type="Proteomes" id="UP001455384"/>
    </source>
</evidence>
<sequence length="323" mass="34782">MKRLYTIGEALIDFIPAEKGKKLKDINGFEPQVGGAPANVAAAHAILGGESHLLTQLGMDAFGDRILELLESKGVHTDCITRTHEANTGLAFVSLDDTGNRDFSFYRNPSADLLYDGSAVSGIDFEKSDLLHFCSVDLVESVMKETHRAVIHRMKEAGGTIIFDPNIRLPLWDDEEACREAVREFMGFADIIKVSDEELEFITGIKDECAALSALFTGDAEAVIYTKGPLGSEILFREGGRCEHPGFKVETVDTTGAGDAFIGAVLHKLSSDPAPALEILRENGPEVLRFANAVGALSTSKKGAITSIPEHGEVEAFVGTTGR</sequence>
<dbReference type="PANTHER" id="PTHR43085:SF54">
    <property type="entry name" value="PUTATIVE-RELATED"/>
    <property type="match status" value="1"/>
</dbReference>
<dbReference type="SUPFAM" id="SSF53613">
    <property type="entry name" value="Ribokinase-like"/>
    <property type="match status" value="1"/>
</dbReference>
<dbReference type="EC" id="2.7.1.-" evidence="5"/>
<proteinExistence type="inferred from homology"/>
<evidence type="ECO:0000256" key="2">
    <source>
        <dbReference type="ARBA" id="ARBA00022679"/>
    </source>
</evidence>
<keyword evidence="6" id="KW-1185">Reference proteome</keyword>
<feature type="domain" description="Carbohydrate kinase PfkB" evidence="4">
    <location>
        <begin position="1"/>
        <end position="310"/>
    </location>
</feature>
<dbReference type="Pfam" id="PF00294">
    <property type="entry name" value="PfkB"/>
    <property type="match status" value="1"/>
</dbReference>
<dbReference type="CDD" id="cd01167">
    <property type="entry name" value="bac_FRK"/>
    <property type="match status" value="1"/>
</dbReference>
<dbReference type="PANTHER" id="PTHR43085">
    <property type="entry name" value="HEXOKINASE FAMILY MEMBER"/>
    <property type="match status" value="1"/>
</dbReference>
<gene>
    <name evidence="5" type="ORF">RQP18_02285</name>
</gene>
<keyword evidence="2 5" id="KW-0808">Transferase</keyword>
<dbReference type="EMBL" id="CP138333">
    <property type="protein sequence ID" value="WZX30023.1"/>
    <property type="molecule type" value="Genomic_DNA"/>
</dbReference>
<dbReference type="InterPro" id="IPR002173">
    <property type="entry name" value="Carboh/pur_kinase_PfkB_CS"/>
</dbReference>
<dbReference type="Proteomes" id="UP001455384">
    <property type="component" value="Chromosome"/>
</dbReference>
<accession>A0ABZ3CL17</accession>
<protein>
    <submittedName>
        <fullName evidence="5">Carbohydrate kinase</fullName>
        <ecNumber evidence="5">2.7.1.-</ecNumber>
    </submittedName>
</protein>
<dbReference type="InterPro" id="IPR050306">
    <property type="entry name" value="PfkB_Carbo_kinase"/>
</dbReference>
<organism evidence="5 6">
    <name type="scientific">Salinicoccus bachuensis</name>
    <dbReference type="NCBI Taxonomy" id="3136731"/>
    <lineage>
        <taxon>Bacteria</taxon>
        <taxon>Bacillati</taxon>
        <taxon>Bacillota</taxon>
        <taxon>Bacilli</taxon>
        <taxon>Bacillales</taxon>
        <taxon>Staphylococcaceae</taxon>
        <taxon>Salinicoccus</taxon>
    </lineage>
</organism>
<evidence type="ECO:0000256" key="3">
    <source>
        <dbReference type="ARBA" id="ARBA00022777"/>
    </source>
</evidence>